<dbReference type="GO" id="GO:0015940">
    <property type="term" value="P:pantothenate biosynthetic process"/>
    <property type="evidence" value="ECO:0007669"/>
    <property type="project" value="UniProtKB-UniRule"/>
</dbReference>
<dbReference type="FunFam" id="3.20.20.60:FF:000003">
    <property type="entry name" value="3-methyl-2-oxobutanoate hydroxymethyltransferase"/>
    <property type="match status" value="1"/>
</dbReference>
<keyword evidence="8" id="KW-0963">Cytoplasm</keyword>
<dbReference type="CDD" id="cd06557">
    <property type="entry name" value="KPHMT-like"/>
    <property type="match status" value="1"/>
</dbReference>
<evidence type="ECO:0000256" key="2">
    <source>
        <dbReference type="ARBA" id="ARBA00008676"/>
    </source>
</evidence>
<dbReference type="AlphaFoldDB" id="A0A2K8KSM7"/>
<evidence type="ECO:0000256" key="8">
    <source>
        <dbReference type="HAMAP-Rule" id="MF_00156"/>
    </source>
</evidence>
<dbReference type="GO" id="GO:0005737">
    <property type="term" value="C:cytoplasm"/>
    <property type="evidence" value="ECO:0007669"/>
    <property type="project" value="UniProtKB-SubCell"/>
</dbReference>
<dbReference type="Pfam" id="PF02548">
    <property type="entry name" value="Pantoate_transf"/>
    <property type="match status" value="1"/>
</dbReference>
<dbReference type="PIRSF" id="PIRSF000388">
    <property type="entry name" value="Pantoate_hydroxy_MeTrfase"/>
    <property type="match status" value="1"/>
</dbReference>
<organism evidence="12 13">
    <name type="scientific">Reinekea forsetii</name>
    <dbReference type="NCBI Taxonomy" id="1336806"/>
    <lineage>
        <taxon>Bacteria</taxon>
        <taxon>Pseudomonadati</taxon>
        <taxon>Pseudomonadota</taxon>
        <taxon>Gammaproteobacteria</taxon>
        <taxon>Oceanospirillales</taxon>
        <taxon>Saccharospirillaceae</taxon>
        <taxon>Reinekea</taxon>
    </lineage>
</organism>
<keyword evidence="12" id="KW-0489">Methyltransferase</keyword>
<dbReference type="Proteomes" id="UP000229757">
    <property type="component" value="Chromosome"/>
</dbReference>
<dbReference type="GO" id="GO:0003864">
    <property type="term" value="F:3-methyl-2-oxobutanoate hydroxymethyltransferase activity"/>
    <property type="evidence" value="ECO:0007669"/>
    <property type="project" value="UniProtKB-UniRule"/>
</dbReference>
<evidence type="ECO:0000256" key="7">
    <source>
        <dbReference type="ARBA" id="ARBA00056497"/>
    </source>
</evidence>
<accession>A0A2K8KSM7</accession>
<sequence length="265" mass="27839">MSKAHTVSTIRQLVSDGEKFTMLTAYDATFAHLFSAHGIETLLVGDSLGMVCQGRSSTLPVTLDEMVYHTAAVARGNQGALIVADMPFNSYGTVAQALDSAGRLMQAGAQMVKLEGGAWLADAVTAMSRAGIPTCLHLGLTPQSVNKFGGYKVQGRDEASAQLMINEALALEAAGADFILLECVPASLAKALTQTVSVPVIGIGAGNGTDGQVLVSYDMLGLTQQRMAKFVKNYMAQNTGWESAVAAYIADVKSGQFPAPEHCFE</sequence>
<feature type="binding site" evidence="8 11">
    <location>
        <position position="115"/>
    </location>
    <ligand>
        <name>Mg(2+)</name>
        <dbReference type="ChEBI" id="CHEBI:18420"/>
    </ligand>
</feature>
<feature type="binding site" evidence="8 10">
    <location>
        <begin position="46"/>
        <end position="47"/>
    </location>
    <ligand>
        <name>3-methyl-2-oxobutanoate</name>
        <dbReference type="ChEBI" id="CHEBI:11851"/>
    </ligand>
</feature>
<feature type="binding site" evidence="8 11">
    <location>
        <position position="85"/>
    </location>
    <ligand>
        <name>Mg(2+)</name>
        <dbReference type="ChEBI" id="CHEBI:18420"/>
    </ligand>
</feature>
<comment type="subunit">
    <text evidence="3 8">Homodecamer; pentamer of dimers.</text>
</comment>
<dbReference type="PANTHER" id="PTHR20881:SF0">
    <property type="entry name" value="3-METHYL-2-OXOBUTANOATE HYDROXYMETHYLTRANSFERASE"/>
    <property type="match status" value="1"/>
</dbReference>
<dbReference type="InterPro" id="IPR003700">
    <property type="entry name" value="Pantoate_hydroxy_MeTrfase"/>
</dbReference>
<evidence type="ECO:0000256" key="11">
    <source>
        <dbReference type="PIRSR" id="PIRSR000388-3"/>
    </source>
</evidence>
<evidence type="ECO:0000256" key="5">
    <source>
        <dbReference type="ARBA" id="ARBA00022679"/>
    </source>
</evidence>
<dbReference type="GO" id="GO:0008168">
    <property type="term" value="F:methyltransferase activity"/>
    <property type="evidence" value="ECO:0007669"/>
    <property type="project" value="UniProtKB-KW"/>
</dbReference>
<dbReference type="EMBL" id="CP011797">
    <property type="protein sequence ID" value="ATX77727.1"/>
    <property type="molecule type" value="Genomic_DNA"/>
</dbReference>
<reference evidence="12 13" key="1">
    <citation type="journal article" date="2017" name="Environ. Microbiol.">
        <title>Genomic and physiological analyses of 'Reinekea forsetii' reveal a versatile opportunistic lifestyle during spring algae blooms.</title>
        <authorList>
            <person name="Avci B."/>
            <person name="Hahnke R.L."/>
            <person name="Chafee M."/>
            <person name="Fischer T."/>
            <person name="Gruber-Vodicka H."/>
            <person name="Tegetmeyer H.E."/>
            <person name="Harder J."/>
            <person name="Fuchs B.M."/>
            <person name="Amann R.I."/>
            <person name="Teeling H."/>
        </authorList>
    </citation>
    <scope>NUCLEOTIDE SEQUENCE [LARGE SCALE GENOMIC DNA]</scope>
    <source>
        <strain evidence="12 13">Hel1_31_D35</strain>
    </source>
</reference>
<dbReference type="EC" id="2.1.2.11" evidence="8"/>
<gene>
    <name evidence="8" type="primary">panB</name>
    <name evidence="12" type="ORF">REIFOR_02603</name>
</gene>
<feature type="binding site" evidence="8 10">
    <location>
        <position position="85"/>
    </location>
    <ligand>
        <name>3-methyl-2-oxobutanoate</name>
        <dbReference type="ChEBI" id="CHEBI:11851"/>
    </ligand>
</feature>
<comment type="function">
    <text evidence="7 8">Catalyzes the reversible reaction in which hydroxymethyl group from 5,10-methylenetetrahydrofolate is transferred onto alpha-ketoisovalerate to form ketopantoate.</text>
</comment>
<dbReference type="InterPro" id="IPR015813">
    <property type="entry name" value="Pyrv/PenolPyrv_kinase-like_dom"/>
</dbReference>
<keyword evidence="8 11" id="KW-0460">Magnesium</keyword>
<dbReference type="SUPFAM" id="SSF51621">
    <property type="entry name" value="Phosphoenolpyruvate/pyruvate domain"/>
    <property type="match status" value="1"/>
</dbReference>
<proteinExistence type="inferred from homology"/>
<dbReference type="HAMAP" id="MF_00156">
    <property type="entry name" value="PanB"/>
    <property type="match status" value="1"/>
</dbReference>
<keyword evidence="13" id="KW-1185">Reference proteome</keyword>
<evidence type="ECO:0000313" key="13">
    <source>
        <dbReference type="Proteomes" id="UP000229757"/>
    </source>
</evidence>
<protein>
    <recommendedName>
        <fullName evidence="8">3-methyl-2-oxobutanoate hydroxymethyltransferase</fullName>
        <ecNumber evidence="8">2.1.2.11</ecNumber>
    </recommendedName>
    <alternativeName>
        <fullName evidence="8">Ketopantoate hydroxymethyltransferase</fullName>
        <shortName evidence="8">KPHMT</shortName>
    </alternativeName>
</protein>
<comment type="cofactor">
    <cofactor evidence="8 11">
        <name>Mg(2+)</name>
        <dbReference type="ChEBI" id="CHEBI:18420"/>
    </cofactor>
    <text evidence="8 11">Binds 1 Mg(2+) ion per subunit.</text>
</comment>
<dbReference type="GO" id="GO:0032259">
    <property type="term" value="P:methylation"/>
    <property type="evidence" value="ECO:0007669"/>
    <property type="project" value="UniProtKB-KW"/>
</dbReference>
<evidence type="ECO:0000256" key="1">
    <source>
        <dbReference type="ARBA" id="ARBA00005033"/>
    </source>
</evidence>
<name>A0A2K8KSM7_9GAMM</name>
<dbReference type="InterPro" id="IPR040442">
    <property type="entry name" value="Pyrv_kinase-like_dom_sf"/>
</dbReference>
<dbReference type="UniPathway" id="UPA00028">
    <property type="reaction ID" value="UER00003"/>
</dbReference>
<dbReference type="NCBIfam" id="NF001452">
    <property type="entry name" value="PRK00311.1"/>
    <property type="match status" value="1"/>
</dbReference>
<evidence type="ECO:0000313" key="12">
    <source>
        <dbReference type="EMBL" id="ATX77727.1"/>
    </source>
</evidence>
<evidence type="ECO:0000256" key="3">
    <source>
        <dbReference type="ARBA" id="ARBA00011424"/>
    </source>
</evidence>
<dbReference type="Gene3D" id="3.20.20.60">
    <property type="entry name" value="Phosphoenolpyruvate-binding domains"/>
    <property type="match status" value="1"/>
</dbReference>
<feature type="binding site" evidence="8 11">
    <location>
        <position position="46"/>
    </location>
    <ligand>
        <name>Mg(2+)</name>
        <dbReference type="ChEBI" id="CHEBI:18420"/>
    </ligand>
</feature>
<dbReference type="OrthoDB" id="9781789at2"/>
<feature type="binding site" evidence="8 10">
    <location>
        <position position="113"/>
    </location>
    <ligand>
        <name>3-methyl-2-oxobutanoate</name>
        <dbReference type="ChEBI" id="CHEBI:11851"/>
    </ligand>
</feature>
<dbReference type="RefSeq" id="WP_100257962.1">
    <property type="nucleotide sequence ID" value="NZ_CP011797.1"/>
</dbReference>
<keyword evidence="6 8" id="KW-0479">Metal-binding</keyword>
<dbReference type="NCBIfam" id="TIGR00222">
    <property type="entry name" value="panB"/>
    <property type="match status" value="1"/>
</dbReference>
<dbReference type="PANTHER" id="PTHR20881">
    <property type="entry name" value="3-METHYL-2-OXOBUTANOATE HYDROXYMETHYLTRANSFERASE"/>
    <property type="match status" value="1"/>
</dbReference>
<keyword evidence="4 8" id="KW-0566">Pantothenate biosynthesis</keyword>
<comment type="subcellular location">
    <subcellularLocation>
        <location evidence="8">Cytoplasm</location>
    </subcellularLocation>
</comment>
<keyword evidence="5 8" id="KW-0808">Transferase</keyword>
<evidence type="ECO:0000256" key="4">
    <source>
        <dbReference type="ARBA" id="ARBA00022655"/>
    </source>
</evidence>
<dbReference type="GO" id="GO:0000287">
    <property type="term" value="F:magnesium ion binding"/>
    <property type="evidence" value="ECO:0007669"/>
    <property type="project" value="TreeGrafter"/>
</dbReference>
<evidence type="ECO:0000256" key="6">
    <source>
        <dbReference type="ARBA" id="ARBA00022723"/>
    </source>
</evidence>
<comment type="pathway">
    <text evidence="1 8">Cofactor biosynthesis; (R)-pantothenate biosynthesis; (R)-pantoate from 3-methyl-2-oxobutanoate: step 1/2.</text>
</comment>
<comment type="similarity">
    <text evidence="2 8">Belongs to the PanB family.</text>
</comment>
<evidence type="ECO:0000256" key="10">
    <source>
        <dbReference type="PIRSR" id="PIRSR000388-2"/>
    </source>
</evidence>
<dbReference type="KEGG" id="rfo:REIFOR_02603"/>
<feature type="active site" description="Proton acceptor" evidence="8 9">
    <location>
        <position position="182"/>
    </location>
</feature>
<comment type="catalytic activity">
    <reaction evidence="8">
        <text>(6R)-5,10-methylene-5,6,7,8-tetrahydrofolate + 3-methyl-2-oxobutanoate + H2O = 2-dehydropantoate + (6S)-5,6,7,8-tetrahydrofolate</text>
        <dbReference type="Rhea" id="RHEA:11824"/>
        <dbReference type="ChEBI" id="CHEBI:11561"/>
        <dbReference type="ChEBI" id="CHEBI:11851"/>
        <dbReference type="ChEBI" id="CHEBI:15377"/>
        <dbReference type="ChEBI" id="CHEBI:15636"/>
        <dbReference type="ChEBI" id="CHEBI:57453"/>
        <dbReference type="EC" id="2.1.2.11"/>
    </reaction>
</comment>
<evidence type="ECO:0000256" key="9">
    <source>
        <dbReference type="PIRSR" id="PIRSR000388-1"/>
    </source>
</evidence>